<dbReference type="AlphaFoldDB" id="A0A517NC14"/>
<dbReference type="Gene3D" id="3.40.50.410">
    <property type="entry name" value="von Willebrand factor, type A domain"/>
    <property type="match status" value="1"/>
</dbReference>
<gene>
    <name evidence="4" type="ORF">K227x_30670</name>
</gene>
<evidence type="ECO:0000259" key="3">
    <source>
        <dbReference type="PROSITE" id="PS50234"/>
    </source>
</evidence>
<evidence type="ECO:0000256" key="2">
    <source>
        <dbReference type="SAM" id="Phobius"/>
    </source>
</evidence>
<keyword evidence="2" id="KW-0812">Transmembrane</keyword>
<feature type="transmembrane region" description="Helical" evidence="2">
    <location>
        <begin position="776"/>
        <end position="797"/>
    </location>
</feature>
<dbReference type="PANTHER" id="PTHR37947">
    <property type="entry name" value="BLL2462 PROTEIN"/>
    <property type="match status" value="1"/>
</dbReference>
<evidence type="ECO:0000313" key="4">
    <source>
        <dbReference type="EMBL" id="QDT04673.1"/>
    </source>
</evidence>
<organism evidence="4 5">
    <name type="scientific">Rubripirellula lacrimiformis</name>
    <dbReference type="NCBI Taxonomy" id="1930273"/>
    <lineage>
        <taxon>Bacteria</taxon>
        <taxon>Pseudomonadati</taxon>
        <taxon>Planctomycetota</taxon>
        <taxon>Planctomycetia</taxon>
        <taxon>Pirellulales</taxon>
        <taxon>Pirellulaceae</taxon>
        <taxon>Rubripirellula</taxon>
    </lineage>
</organism>
<dbReference type="KEGG" id="rlc:K227x_30670"/>
<dbReference type="InterPro" id="IPR029062">
    <property type="entry name" value="Class_I_gatase-like"/>
</dbReference>
<dbReference type="SMART" id="SM00327">
    <property type="entry name" value="VWA"/>
    <property type="match status" value="1"/>
</dbReference>
<dbReference type="SUPFAM" id="SSF52317">
    <property type="entry name" value="Class I glutamine amidotransferase-like"/>
    <property type="match status" value="1"/>
</dbReference>
<feature type="domain" description="VWFA" evidence="3">
    <location>
        <begin position="88"/>
        <end position="305"/>
    </location>
</feature>
<protein>
    <recommendedName>
        <fullName evidence="3">VWFA domain-containing protein</fullName>
    </recommendedName>
</protein>
<name>A0A517NC14_9BACT</name>
<dbReference type="Proteomes" id="UP000318538">
    <property type="component" value="Chromosome"/>
</dbReference>
<reference evidence="4 5" key="1">
    <citation type="submission" date="2019-02" db="EMBL/GenBank/DDBJ databases">
        <title>Deep-cultivation of Planctomycetes and their phenomic and genomic characterization uncovers novel biology.</title>
        <authorList>
            <person name="Wiegand S."/>
            <person name="Jogler M."/>
            <person name="Boedeker C."/>
            <person name="Pinto D."/>
            <person name="Vollmers J."/>
            <person name="Rivas-Marin E."/>
            <person name="Kohn T."/>
            <person name="Peeters S.H."/>
            <person name="Heuer A."/>
            <person name="Rast P."/>
            <person name="Oberbeckmann S."/>
            <person name="Bunk B."/>
            <person name="Jeske O."/>
            <person name="Meyerdierks A."/>
            <person name="Storesund J.E."/>
            <person name="Kallscheuer N."/>
            <person name="Luecker S."/>
            <person name="Lage O.M."/>
            <person name="Pohl T."/>
            <person name="Merkel B.J."/>
            <person name="Hornburger P."/>
            <person name="Mueller R.-W."/>
            <person name="Bruemmer F."/>
            <person name="Labrenz M."/>
            <person name="Spormann A.M."/>
            <person name="Op den Camp H."/>
            <person name="Overmann J."/>
            <person name="Amann R."/>
            <person name="Jetten M.S.M."/>
            <person name="Mascher T."/>
            <person name="Medema M.H."/>
            <person name="Devos D.P."/>
            <person name="Kaster A.-K."/>
            <person name="Ovreas L."/>
            <person name="Rohde M."/>
            <person name="Galperin M.Y."/>
            <person name="Jogler C."/>
        </authorList>
    </citation>
    <scope>NUCLEOTIDE SEQUENCE [LARGE SCALE GENOMIC DNA]</scope>
    <source>
        <strain evidence="4 5">K22_7</strain>
    </source>
</reference>
<dbReference type="InterPro" id="IPR002035">
    <property type="entry name" value="VWF_A"/>
</dbReference>
<dbReference type="InterPro" id="IPR036465">
    <property type="entry name" value="vWFA_dom_sf"/>
</dbReference>
<dbReference type="CDD" id="cd00198">
    <property type="entry name" value="vWFA"/>
    <property type="match status" value="1"/>
</dbReference>
<feature type="transmembrane region" description="Helical" evidence="2">
    <location>
        <begin position="55"/>
        <end position="77"/>
    </location>
</feature>
<feature type="transmembrane region" description="Helical" evidence="2">
    <location>
        <begin position="22"/>
        <end position="43"/>
    </location>
</feature>
<accession>A0A517NC14</accession>
<sequence length="804" mass="86216">MMGIVNSFCFSMLGSIRFAGDLSPWLVIAAAGLGAVLVALIYLRESASLAAPYNYLLPALRASSVALVILVLAGPVWHRRYTVGTLGRIVFAVDQSESMSVDDSSADTASYNRLSRALRLLTGSSSQPGWLDTLSKSHDIDVVAFSSGDPITIWSTGDDVASGSASIPSSTAGRPSDNPTESGGLTGLVPSGVRTDLSSSLQMMQASGDGDAAGVGQSKAALVLMTDGRSNEGPSATDLATSLHSAGIEVHTIGIGSPDEPDDVMIVRVERPDTVAADGTLVGSIMVGQSGMDGRELSVRVESNLDGSVLWQSNVVSDGRSQQTVPFSIAVEPIVDRIHNQSVRGVQRSTEVLDLRAVVEPMLGESTTANNSFPFRTAASIRDRRMLILDGSSRWEVRYLRNLFERDPAWEVDTLLFGPGTDMPRLRRGSQSGEFPDSRESISRYDVVVLGEIPIDPFEATDAVRLREFVSRGGGLIVIDGRYDRIAPIANKFLSDLIPVRHQDRMITTVESLLPTAVGLDQPTFHIGGDPADLEPLWQQLPVPTTVAAVTAQEGAEVWAEVQDADAARSPWLVTRLFGAGRVFYLAADQTWRWRYKVADRFHARFWNQLVAAAMQPPYSSSDEYAAIGTDKIEYSPSESPVIRARLQDTGGKAVGDATVDALIIANDQVVATVPLSVDDPARGTYQGSAGMLAEGAYQIRIRASGFDASALQASTPIWVGQWNMSESSPVGLDASGLAEIASAGGGVYLHESSAAQILERLKPLSSGTIVDSDIVVWQSFYWFWAVIVLLGVEWLMRKRAGLV</sequence>
<dbReference type="Pfam" id="PF00092">
    <property type="entry name" value="VWA"/>
    <property type="match status" value="1"/>
</dbReference>
<evidence type="ECO:0000313" key="5">
    <source>
        <dbReference type="Proteomes" id="UP000318538"/>
    </source>
</evidence>
<feature type="compositionally biased region" description="Polar residues" evidence="1">
    <location>
        <begin position="164"/>
        <end position="183"/>
    </location>
</feature>
<dbReference type="Gene3D" id="3.40.50.880">
    <property type="match status" value="1"/>
</dbReference>
<dbReference type="EMBL" id="CP036525">
    <property type="protein sequence ID" value="QDT04673.1"/>
    <property type="molecule type" value="Genomic_DNA"/>
</dbReference>
<proteinExistence type="predicted"/>
<evidence type="ECO:0000256" key="1">
    <source>
        <dbReference type="SAM" id="MobiDB-lite"/>
    </source>
</evidence>
<dbReference type="SUPFAM" id="SSF53300">
    <property type="entry name" value="vWA-like"/>
    <property type="match status" value="1"/>
</dbReference>
<dbReference type="PROSITE" id="PS50234">
    <property type="entry name" value="VWFA"/>
    <property type="match status" value="1"/>
</dbReference>
<keyword evidence="2" id="KW-0472">Membrane</keyword>
<feature type="region of interest" description="Disordered" evidence="1">
    <location>
        <begin position="164"/>
        <end position="191"/>
    </location>
</feature>
<dbReference type="PANTHER" id="PTHR37947:SF1">
    <property type="entry name" value="BLL2462 PROTEIN"/>
    <property type="match status" value="1"/>
</dbReference>
<dbReference type="OrthoDB" id="252901at2"/>
<keyword evidence="2" id="KW-1133">Transmembrane helix</keyword>
<keyword evidence="5" id="KW-1185">Reference proteome</keyword>